<protein>
    <recommendedName>
        <fullName evidence="3">Ubiquitin-like protease family profile domain-containing protein</fullName>
    </recommendedName>
</protein>
<sequence length="318" mass="36984">MIFHLKDEQRKWVHRSGFGLLLNFELEMLPAKLAYNVLQIFDHNSVSLKLKSLDIQITEDDVFDVLGLPYGGLKIQLADETKFKQREECWNAQFSTEKEREQITAQMLVQKMRKQGVSDNFKLNFLIVMSNALIGTTSSSYNLESNQDPDIAKSSTKLPVAKNNQDVIPSFSLGIEELDDLRNATVFFPITKSEHFYLICYDIRNQGHFIIDNIKREGNPKQYYMRVPDILHSHFCNYIQIKGNIPLSRRIRKFKRTYLTMPWQTSWNSTDCGIFVMRHMETFKGDPKKWDSGLAEEGVSDLNNYLAYCNIHPHVPVF</sequence>
<dbReference type="Proteomes" id="UP000077755">
    <property type="component" value="Chromosome 9"/>
</dbReference>
<dbReference type="EMBL" id="CP093351">
    <property type="protein sequence ID" value="WOH14890.1"/>
    <property type="molecule type" value="Genomic_DNA"/>
</dbReference>
<dbReference type="PANTHER" id="PTHR34835">
    <property type="entry name" value="OS07G0283600 PROTEIN-RELATED"/>
    <property type="match status" value="1"/>
</dbReference>
<proteinExistence type="predicted"/>
<dbReference type="SUPFAM" id="SSF54001">
    <property type="entry name" value="Cysteine proteinases"/>
    <property type="match status" value="1"/>
</dbReference>
<evidence type="ECO:0000313" key="2">
    <source>
        <dbReference type="Proteomes" id="UP000077755"/>
    </source>
</evidence>
<reference evidence="1" key="2">
    <citation type="submission" date="2022-03" db="EMBL/GenBank/DDBJ databases">
        <title>Draft title - Genomic analysis of global carrot germplasm unveils the trajectory of domestication and the origin of high carotenoid orange carrot.</title>
        <authorList>
            <person name="Iorizzo M."/>
            <person name="Ellison S."/>
            <person name="Senalik D."/>
            <person name="Macko-Podgorni A."/>
            <person name="Grzebelus D."/>
            <person name="Bostan H."/>
            <person name="Rolling W."/>
            <person name="Curaba J."/>
            <person name="Simon P."/>
        </authorList>
    </citation>
    <scope>NUCLEOTIDE SEQUENCE</scope>
    <source>
        <tissue evidence="1">Leaf</tissue>
    </source>
</reference>
<dbReference type="InterPro" id="IPR038765">
    <property type="entry name" value="Papain-like_cys_pep_sf"/>
</dbReference>
<keyword evidence="2" id="KW-1185">Reference proteome</keyword>
<gene>
    <name evidence="1" type="ORF">DCAR_0934418</name>
</gene>
<accession>A0AAF0XVQ9</accession>
<dbReference type="Gene3D" id="3.40.395.10">
    <property type="entry name" value="Adenoviral Proteinase, Chain A"/>
    <property type="match status" value="1"/>
</dbReference>
<evidence type="ECO:0000313" key="1">
    <source>
        <dbReference type="EMBL" id="WOH14890.1"/>
    </source>
</evidence>
<name>A0AAF0XVQ9_DAUCS</name>
<dbReference type="AlphaFoldDB" id="A0AAF0XVQ9"/>
<evidence type="ECO:0008006" key="3">
    <source>
        <dbReference type="Google" id="ProtNLM"/>
    </source>
</evidence>
<organism evidence="1 2">
    <name type="scientific">Daucus carota subsp. sativus</name>
    <name type="common">Carrot</name>
    <dbReference type="NCBI Taxonomy" id="79200"/>
    <lineage>
        <taxon>Eukaryota</taxon>
        <taxon>Viridiplantae</taxon>
        <taxon>Streptophyta</taxon>
        <taxon>Embryophyta</taxon>
        <taxon>Tracheophyta</taxon>
        <taxon>Spermatophyta</taxon>
        <taxon>Magnoliopsida</taxon>
        <taxon>eudicotyledons</taxon>
        <taxon>Gunneridae</taxon>
        <taxon>Pentapetalae</taxon>
        <taxon>asterids</taxon>
        <taxon>campanulids</taxon>
        <taxon>Apiales</taxon>
        <taxon>Apiaceae</taxon>
        <taxon>Apioideae</taxon>
        <taxon>Scandiceae</taxon>
        <taxon>Daucinae</taxon>
        <taxon>Daucus</taxon>
        <taxon>Daucus sect. Daucus</taxon>
    </lineage>
</organism>
<reference evidence="1" key="1">
    <citation type="journal article" date="2016" name="Nat. Genet.">
        <title>A high-quality carrot genome assembly provides new insights into carotenoid accumulation and asterid genome evolution.</title>
        <authorList>
            <person name="Iorizzo M."/>
            <person name="Ellison S."/>
            <person name="Senalik D."/>
            <person name="Zeng P."/>
            <person name="Satapoomin P."/>
            <person name="Huang J."/>
            <person name="Bowman M."/>
            <person name="Iovene M."/>
            <person name="Sanseverino W."/>
            <person name="Cavagnaro P."/>
            <person name="Yildiz M."/>
            <person name="Macko-Podgorni A."/>
            <person name="Moranska E."/>
            <person name="Grzebelus E."/>
            <person name="Grzebelus D."/>
            <person name="Ashrafi H."/>
            <person name="Zheng Z."/>
            <person name="Cheng S."/>
            <person name="Spooner D."/>
            <person name="Van Deynze A."/>
            <person name="Simon P."/>
        </authorList>
    </citation>
    <scope>NUCLEOTIDE SEQUENCE</scope>
    <source>
        <tissue evidence="1">Leaf</tissue>
    </source>
</reference>